<dbReference type="Proteomes" id="UP000007494">
    <property type="component" value="Chromosome II"/>
</dbReference>
<dbReference type="GeneID" id="13446081"/>
<dbReference type="InterPro" id="IPR037353">
    <property type="entry name" value="ASH2"/>
</dbReference>
<protein>
    <submittedName>
        <fullName evidence="5">Spry domain containing protein, related</fullName>
    </submittedName>
</protein>
<dbReference type="GO" id="GO:0048188">
    <property type="term" value="C:Set1C/COMPASS complex"/>
    <property type="evidence" value="ECO:0007669"/>
    <property type="project" value="InterPro"/>
</dbReference>
<dbReference type="OrthoDB" id="10266026at2759"/>
<dbReference type="InParanoid" id="F0V8I2"/>
<dbReference type="SUPFAM" id="SSF49899">
    <property type="entry name" value="Concanavalin A-like lectins/glucanases"/>
    <property type="match status" value="1"/>
</dbReference>
<dbReference type="OMA" id="CMARANC"/>
<keyword evidence="6" id="KW-1185">Reference proteome</keyword>
<evidence type="ECO:0000256" key="1">
    <source>
        <dbReference type="ARBA" id="ARBA00004123"/>
    </source>
</evidence>
<evidence type="ECO:0000259" key="4">
    <source>
        <dbReference type="SMART" id="SM00449"/>
    </source>
</evidence>
<feature type="domain" description="SPRY" evidence="4">
    <location>
        <begin position="55"/>
        <end position="240"/>
    </location>
</feature>
<dbReference type="VEuPathDB" id="ToxoDB:NCLIV_004990"/>
<evidence type="ECO:0000256" key="3">
    <source>
        <dbReference type="SAM" id="MobiDB-lite"/>
    </source>
</evidence>
<dbReference type="PANTHER" id="PTHR10598:SF0">
    <property type="entry name" value="SET1_ASH2 HISTONE METHYLTRANSFERASE COMPLEX SUBUNIT ASH2"/>
    <property type="match status" value="1"/>
</dbReference>
<name>F0V8I2_NEOCL</name>
<feature type="region of interest" description="Disordered" evidence="3">
    <location>
        <begin position="243"/>
        <end position="262"/>
    </location>
</feature>
<organism evidence="5 6">
    <name type="scientific">Neospora caninum (strain Liverpool)</name>
    <dbReference type="NCBI Taxonomy" id="572307"/>
    <lineage>
        <taxon>Eukaryota</taxon>
        <taxon>Sar</taxon>
        <taxon>Alveolata</taxon>
        <taxon>Apicomplexa</taxon>
        <taxon>Conoidasida</taxon>
        <taxon>Coccidia</taxon>
        <taxon>Eucoccidiorida</taxon>
        <taxon>Eimeriorina</taxon>
        <taxon>Sarcocystidae</taxon>
        <taxon>Neospora</taxon>
    </lineage>
</organism>
<dbReference type="InterPro" id="IPR013320">
    <property type="entry name" value="ConA-like_dom_sf"/>
</dbReference>
<sequence>MRLPVSSLSPCADDRPYVCFSWRYRDAFLTLSTDRRVILGHKGWSSAFATHCSEKDKWYFEVEVLPSETQSLRFIGYSPEGLPPLKAHWRVGWACRYQKYDVPIGGNAHSFALCGACNEVPTVATGGLRRPIASYGASHDLPELKEGDIIGCFLTLHEPRWWLPDPRKDPKLHEFLQAGILCSPDAPPPCVVNEGAWIEFSVNGQRLGRVFEGVIGNGVYHPAVSLYMGAKLKLNPGPDFAFPPPPSEGFQPCSDMRRPHIP</sequence>
<dbReference type="EMBL" id="FR823382">
    <property type="protein sequence ID" value="CBZ50023.1"/>
    <property type="molecule type" value="Genomic_DNA"/>
</dbReference>
<evidence type="ECO:0000313" key="5">
    <source>
        <dbReference type="EMBL" id="CBZ50023.1"/>
    </source>
</evidence>
<accession>F0V8I2</accession>
<dbReference type="AlphaFoldDB" id="F0V8I2"/>
<dbReference type="GO" id="GO:0000976">
    <property type="term" value="F:transcription cis-regulatory region binding"/>
    <property type="evidence" value="ECO:0007669"/>
    <property type="project" value="TreeGrafter"/>
</dbReference>
<proteinExistence type="predicted"/>
<evidence type="ECO:0000313" key="6">
    <source>
        <dbReference type="Proteomes" id="UP000007494"/>
    </source>
</evidence>
<comment type="subcellular location">
    <subcellularLocation>
        <location evidence="1">Nucleus</location>
    </subcellularLocation>
</comment>
<keyword evidence="2" id="KW-0539">Nucleus</keyword>
<dbReference type="InterPro" id="IPR043136">
    <property type="entry name" value="B30.2/SPRY_sf"/>
</dbReference>
<evidence type="ECO:0000256" key="2">
    <source>
        <dbReference type="ARBA" id="ARBA00023242"/>
    </source>
</evidence>
<dbReference type="eggNOG" id="KOG2626">
    <property type="taxonomic scope" value="Eukaryota"/>
</dbReference>
<dbReference type="RefSeq" id="XP_003880058.1">
    <property type="nucleotide sequence ID" value="XM_003880009.1"/>
</dbReference>
<dbReference type="SMART" id="SM00449">
    <property type="entry name" value="SPRY"/>
    <property type="match status" value="1"/>
</dbReference>
<reference evidence="6" key="1">
    <citation type="journal article" date="2012" name="PLoS Pathog.">
        <title>Comparative genomics of the apicomplexan parasites Toxoplasma gondii and Neospora caninum: Coccidia differing in host range and transmission strategy.</title>
        <authorList>
            <person name="Reid A.J."/>
            <person name="Vermont S.J."/>
            <person name="Cotton J.A."/>
            <person name="Harris D."/>
            <person name="Hill-Cawthorne G.A."/>
            <person name="Konen-Waisman S."/>
            <person name="Latham S.M."/>
            <person name="Mourier T."/>
            <person name="Norton R."/>
            <person name="Quail M.A."/>
            <person name="Sanders M."/>
            <person name="Shanmugam D."/>
            <person name="Sohal A."/>
            <person name="Wasmuth J.D."/>
            <person name="Brunk B."/>
            <person name="Grigg M.E."/>
            <person name="Howard J.C."/>
            <person name="Parkinson J."/>
            <person name="Roos D.S."/>
            <person name="Trees A.J."/>
            <person name="Berriman M."/>
            <person name="Pain A."/>
            <person name="Wastling J.M."/>
        </authorList>
    </citation>
    <scope>NUCLEOTIDE SEQUENCE [LARGE SCALE GENOMIC DNA]</scope>
    <source>
        <strain evidence="6">Liverpool</strain>
    </source>
</reference>
<dbReference type="CDD" id="cd12872">
    <property type="entry name" value="SPRY_Ash2"/>
    <property type="match status" value="1"/>
</dbReference>
<dbReference type="InterPro" id="IPR003877">
    <property type="entry name" value="SPRY_dom"/>
</dbReference>
<dbReference type="Gene3D" id="2.60.120.920">
    <property type="match status" value="1"/>
</dbReference>
<dbReference type="PANTHER" id="PTHR10598">
    <property type="entry name" value="SET1/ASH2 HISTONE METHYLTRANSFERASE COMPLEX SUBUNIT ASH2"/>
    <property type="match status" value="1"/>
</dbReference>
<gene>
    <name evidence="5" type="ORF">NCLIV_004990</name>
</gene>